<dbReference type="InterPro" id="IPR033469">
    <property type="entry name" value="CYTH-like_dom_sf"/>
</dbReference>
<proteinExistence type="predicted"/>
<dbReference type="PANTHER" id="PTHR40114:SF1">
    <property type="entry name" value="SLR0698 PROTEIN"/>
    <property type="match status" value="1"/>
</dbReference>
<dbReference type="Gene3D" id="2.40.320.10">
    <property type="entry name" value="Hypothetical Protein Pfu-838710-001"/>
    <property type="match status" value="1"/>
</dbReference>
<gene>
    <name evidence="3" type="ORF">CSX02_02565</name>
</gene>
<dbReference type="Pfam" id="PF01928">
    <property type="entry name" value="CYTH"/>
    <property type="match status" value="1"/>
</dbReference>
<evidence type="ECO:0000313" key="3">
    <source>
        <dbReference type="EMBL" id="PHU38437.1"/>
    </source>
</evidence>
<evidence type="ECO:0000259" key="2">
    <source>
        <dbReference type="PROSITE" id="PS51707"/>
    </source>
</evidence>
<dbReference type="CDD" id="cd07761">
    <property type="entry name" value="CYTH-like_CthTTM-like"/>
    <property type="match status" value="1"/>
</dbReference>
<dbReference type="EMBL" id="PDYG01000008">
    <property type="protein sequence ID" value="PHU38437.1"/>
    <property type="molecule type" value="Genomic_DNA"/>
</dbReference>
<name>A0A2G3E581_9FIRM</name>
<sequence>MEIERKYLVKQLPENLEQYEKAEMEQGYLSTEPVVRVRAENDEYYLTYKGSGLLAREEYNLPLTKESYHHLAKKADGILIKKTRYFIPLEGELKTDADGKHIHSGTLAELDVFHDDYEGLLLVEVEFDSIEQANAFVAPEWFGEDVTSSGKYQNSVLSKGKME</sequence>
<dbReference type="AlphaFoldDB" id="A0A2G3E581"/>
<dbReference type="RefSeq" id="WP_099385521.1">
    <property type="nucleotide sequence ID" value="NZ_JANSWH010000051.1"/>
</dbReference>
<comment type="caution">
    <text evidence="3">The sequence shown here is derived from an EMBL/GenBank/DDBJ whole genome shotgun (WGS) entry which is preliminary data.</text>
</comment>
<evidence type="ECO:0000313" key="4">
    <source>
        <dbReference type="Proteomes" id="UP000224563"/>
    </source>
</evidence>
<dbReference type="PROSITE" id="PS51707">
    <property type="entry name" value="CYTH"/>
    <property type="match status" value="1"/>
</dbReference>
<dbReference type="SMART" id="SM01118">
    <property type="entry name" value="CYTH"/>
    <property type="match status" value="1"/>
</dbReference>
<protein>
    <submittedName>
        <fullName evidence="3">Adenylate cyclase</fullName>
    </submittedName>
</protein>
<reference evidence="3 4" key="2">
    <citation type="submission" date="2017-10" db="EMBL/GenBank/DDBJ databases">
        <authorList>
            <person name="Banno H."/>
            <person name="Chua N.-H."/>
        </authorList>
    </citation>
    <scope>NUCLEOTIDE SEQUENCE [LARGE SCALE GENOMIC DNA]</scope>
    <source>
        <strain evidence="3 4">JK623</strain>
    </source>
</reference>
<feature type="domain" description="CYTH" evidence="2">
    <location>
        <begin position="1"/>
        <end position="163"/>
    </location>
</feature>
<dbReference type="SUPFAM" id="SSF55154">
    <property type="entry name" value="CYTH-like phosphatases"/>
    <property type="match status" value="1"/>
</dbReference>
<dbReference type="PIRSF" id="PIRSF016487">
    <property type="entry name" value="CYTH_UCP016487"/>
    <property type="match status" value="1"/>
</dbReference>
<feature type="active site" description="Proton acceptor" evidence="1">
    <location>
        <position position="28"/>
    </location>
</feature>
<dbReference type="PANTHER" id="PTHR40114">
    <property type="entry name" value="SLR0698 PROTEIN"/>
    <property type="match status" value="1"/>
</dbReference>
<evidence type="ECO:0000256" key="1">
    <source>
        <dbReference type="PIRSR" id="PIRSR016487-1"/>
    </source>
</evidence>
<dbReference type="Proteomes" id="UP000224563">
    <property type="component" value="Unassembled WGS sequence"/>
</dbReference>
<dbReference type="InterPro" id="IPR023577">
    <property type="entry name" value="CYTH_domain"/>
</dbReference>
<organism evidence="3 4">
    <name type="scientific">Agathobacter ruminis</name>
    <dbReference type="NCBI Taxonomy" id="1712665"/>
    <lineage>
        <taxon>Bacteria</taxon>
        <taxon>Bacillati</taxon>
        <taxon>Bacillota</taxon>
        <taxon>Clostridia</taxon>
        <taxon>Lachnospirales</taxon>
        <taxon>Lachnospiraceae</taxon>
        <taxon>Agathobacter</taxon>
    </lineage>
</organism>
<accession>A0A2G3E581</accession>
<keyword evidence="4" id="KW-1185">Reference proteome</keyword>
<reference evidence="3 4" key="1">
    <citation type="submission" date="2017-10" db="EMBL/GenBank/DDBJ databases">
        <title>Resolving the taxonomy of Roseburia spp., Eubacterium rectale and Agathobacter spp. through phylogenomic analysis.</title>
        <authorList>
            <person name="Sheridan P.O."/>
            <person name="Walker A.W."/>
            <person name="Duncan S.H."/>
            <person name="Scott K.P."/>
            <person name="Toole P.W.O."/>
            <person name="Luis P."/>
            <person name="Flint H.J."/>
        </authorList>
    </citation>
    <scope>NUCLEOTIDE SEQUENCE [LARGE SCALE GENOMIC DNA]</scope>
    <source>
        <strain evidence="3 4">JK623</strain>
    </source>
</reference>
<dbReference type="InterPro" id="IPR012042">
    <property type="entry name" value="NeuTTM/CthTTM-like"/>
</dbReference>